<dbReference type="Proteomes" id="UP001159363">
    <property type="component" value="Chromosome 16"/>
</dbReference>
<evidence type="ECO:0000313" key="2">
    <source>
        <dbReference type="EMBL" id="KAJ8865912.1"/>
    </source>
</evidence>
<protein>
    <submittedName>
        <fullName evidence="2">Uncharacterized protein</fullName>
    </submittedName>
</protein>
<organism evidence="2 3">
    <name type="scientific">Dryococelus australis</name>
    <dbReference type="NCBI Taxonomy" id="614101"/>
    <lineage>
        <taxon>Eukaryota</taxon>
        <taxon>Metazoa</taxon>
        <taxon>Ecdysozoa</taxon>
        <taxon>Arthropoda</taxon>
        <taxon>Hexapoda</taxon>
        <taxon>Insecta</taxon>
        <taxon>Pterygota</taxon>
        <taxon>Neoptera</taxon>
        <taxon>Polyneoptera</taxon>
        <taxon>Phasmatodea</taxon>
        <taxon>Verophasmatodea</taxon>
        <taxon>Anareolatae</taxon>
        <taxon>Phasmatidae</taxon>
        <taxon>Eurycanthinae</taxon>
        <taxon>Dryococelus</taxon>
    </lineage>
</organism>
<accession>A0ABQ9G0A3</accession>
<keyword evidence="3" id="KW-1185">Reference proteome</keyword>
<feature type="compositionally biased region" description="Basic and acidic residues" evidence="1">
    <location>
        <begin position="8"/>
        <end position="26"/>
    </location>
</feature>
<feature type="region of interest" description="Disordered" evidence="1">
    <location>
        <begin position="194"/>
        <end position="220"/>
    </location>
</feature>
<name>A0ABQ9G0A3_9NEOP</name>
<feature type="region of interest" description="Disordered" evidence="1">
    <location>
        <begin position="318"/>
        <end position="346"/>
    </location>
</feature>
<comment type="caution">
    <text evidence="2">The sequence shown here is derived from an EMBL/GenBank/DDBJ whole genome shotgun (WGS) entry which is preliminary data.</text>
</comment>
<reference evidence="2 3" key="1">
    <citation type="submission" date="2023-02" db="EMBL/GenBank/DDBJ databases">
        <title>LHISI_Scaffold_Assembly.</title>
        <authorList>
            <person name="Stuart O.P."/>
            <person name="Cleave R."/>
            <person name="Magrath M.J.L."/>
            <person name="Mikheyev A.S."/>
        </authorList>
    </citation>
    <scope>NUCLEOTIDE SEQUENCE [LARGE SCALE GENOMIC DNA]</scope>
    <source>
        <strain evidence="2">Daus_M_001</strain>
        <tissue evidence="2">Leg muscle</tissue>
    </source>
</reference>
<dbReference type="EMBL" id="JARBHB010000017">
    <property type="protein sequence ID" value="KAJ8865912.1"/>
    <property type="molecule type" value="Genomic_DNA"/>
</dbReference>
<evidence type="ECO:0000256" key="1">
    <source>
        <dbReference type="SAM" id="MobiDB-lite"/>
    </source>
</evidence>
<gene>
    <name evidence="2" type="ORF">PR048_033435</name>
</gene>
<evidence type="ECO:0000313" key="3">
    <source>
        <dbReference type="Proteomes" id="UP001159363"/>
    </source>
</evidence>
<proteinExistence type="predicted"/>
<sequence>MRVIEASMEQRRNGREVETGDPREDPPTIPTCENPVTRPGIEPGSACWEAGGLTTRPPRPRLSISRKLHTFHQERAPLPVLVGSQVKMSHYVELTPVTLLYPLAKPTWVFCRSGGRKAVSGDEHLARFFFSRENYYTNSTPSPSPPRQPKPNHTPACDVLSYFGAAREEHHRPARDSALRSVLQPCVLSIVHGSSSEQRDIREQPNPQSRVGFTTQKKKKKLKDETAASEIEVHARSLFVAVRYGDTRVPSRCSKNKFSQGNPGRFQSLLSRGKNRATVHANPDYSFQKIPLLRTLFRSPSPQSCEPMRVFEVNTERRRNEGAVETGNPRENPPTNGIVRHDSHLRKSGDPAGDWWEASVLTARHGSYVFQALNCGPAIQLPETVMANNLQNGSRRLSRSNPWSSWRRKRDTKAVVRASRASQWAGLKGLQWRSDMCFLWAAAAEWLGCSPPTKANRIQSPGRAPLGFSHVVIAPDDAASRWVFLGDLPFPSPLHSGAAPYSPSLHPHRLSRPRCYEPPKSLHSLHKCFMLPAHNNELLIADEGCSEVSMECKGGGNWKTPEKTRRPVASSGTIPMCENPGATAPLGLARTYGQLFSGAKYFIDKTQISGNNRRCQTDSVKGANAANT</sequence>
<feature type="compositionally biased region" description="Polar residues" evidence="1">
    <location>
        <begin position="205"/>
        <end position="215"/>
    </location>
</feature>
<feature type="region of interest" description="Disordered" evidence="1">
    <location>
        <begin position="1"/>
        <end position="28"/>
    </location>
</feature>